<evidence type="ECO:0000313" key="5">
    <source>
        <dbReference type="EMBL" id="WYF44942.1"/>
    </source>
</evidence>
<name>A0AAU6Q2U4_9DEIO</name>
<dbReference type="AlphaFoldDB" id="A0AAU6Q2U4"/>
<dbReference type="InterPro" id="IPR032806">
    <property type="entry name" value="YbfD_N"/>
</dbReference>
<dbReference type="InterPro" id="IPR051698">
    <property type="entry name" value="Transposase_11-like"/>
</dbReference>
<dbReference type="GO" id="GO:0006313">
    <property type="term" value="P:DNA transposition"/>
    <property type="evidence" value="ECO:0007669"/>
    <property type="project" value="InterPro"/>
</dbReference>
<dbReference type="RefSeq" id="WP_339094018.1">
    <property type="nucleotide sequence ID" value="NZ_CP149782.1"/>
</dbReference>
<dbReference type="SUPFAM" id="SSF53098">
    <property type="entry name" value="Ribonuclease H-like"/>
    <property type="match status" value="1"/>
</dbReference>
<gene>
    <name evidence="5" type="ORF">WDJ50_02170</name>
    <name evidence="6" type="ORF">WDJ50_06445</name>
    <name evidence="3" type="ORF">WDJ50_08090</name>
    <name evidence="4" type="ORF">WDJ50_10495</name>
    <name evidence="7" type="ORF">WDJ50_16955</name>
</gene>
<dbReference type="PANTHER" id="PTHR30298:SF0">
    <property type="entry name" value="PROTEIN YBFL-RELATED"/>
    <property type="match status" value="1"/>
</dbReference>
<feature type="domain" description="H repeat-associated protein N-terminal" evidence="2">
    <location>
        <begin position="10"/>
        <end position="96"/>
    </location>
</feature>
<dbReference type="GO" id="GO:0003677">
    <property type="term" value="F:DNA binding"/>
    <property type="evidence" value="ECO:0007669"/>
    <property type="project" value="InterPro"/>
</dbReference>
<feature type="domain" description="Transposase IS4-like" evidence="1">
    <location>
        <begin position="142"/>
        <end position="332"/>
    </location>
</feature>
<evidence type="ECO:0000313" key="3">
    <source>
        <dbReference type="EMBL" id="WYF43390.1"/>
    </source>
</evidence>
<dbReference type="NCBIfam" id="NF033564">
    <property type="entry name" value="transpos_ISAs1"/>
    <property type="match status" value="1"/>
</dbReference>
<dbReference type="InterPro" id="IPR002559">
    <property type="entry name" value="Transposase_11"/>
</dbReference>
<dbReference type="Pfam" id="PF13808">
    <property type="entry name" value="DDE_Tnp_1_assoc"/>
    <property type="match status" value="1"/>
</dbReference>
<protein>
    <submittedName>
        <fullName evidence="5">ISAs1 family transposase</fullName>
    </submittedName>
</protein>
<accession>A0AAU6Q2U4</accession>
<evidence type="ECO:0000313" key="6">
    <source>
        <dbReference type="EMBL" id="WYF45749.1"/>
    </source>
</evidence>
<sequence length="366" mass="41632">MRQPISPVPFLTQIPDWRDHKRSTYPWNALWVVVLIGLMAGPENILALSQWIQLQREELMQCLKLQDVPRQATIYRFFWKLDAHLPQLKAALLAWVKQQCPEMQDRVAVLAGDGKVLKGSARESQSALSFLSVFFHDLSLTVTQVEQGGRHEAKALQDLLADLNTLFGESWLLTLDAAYTEQHLTSQVIAAGGDYLVPLKNNTKALKEWAVIAFSYPTENVVVDIEHRNGEVWERRTAILTDVPEAIRAALPDVKTLIRREHRVTRRNGKRTVEVRYAVSSMLLTARQAEDIWRGHWGIENRSHHARDTVLHEDRCRMRRGAQGRAALNGVVLGILLNHSRSLTAVVRQIRVKPIFGLRLLLPELG</sequence>
<proteinExistence type="predicted"/>
<dbReference type="EMBL" id="CP149782">
    <property type="protein sequence ID" value="WYF43840.1"/>
    <property type="molecule type" value="Genomic_DNA"/>
</dbReference>
<evidence type="ECO:0000259" key="2">
    <source>
        <dbReference type="Pfam" id="PF13808"/>
    </source>
</evidence>
<dbReference type="InterPro" id="IPR012337">
    <property type="entry name" value="RNaseH-like_sf"/>
</dbReference>
<evidence type="ECO:0000313" key="4">
    <source>
        <dbReference type="EMBL" id="WYF43840.1"/>
    </source>
</evidence>
<dbReference type="EMBL" id="CP149782">
    <property type="protein sequence ID" value="WYF45749.1"/>
    <property type="molecule type" value="Genomic_DNA"/>
</dbReference>
<dbReference type="GO" id="GO:0004803">
    <property type="term" value="F:transposase activity"/>
    <property type="evidence" value="ECO:0007669"/>
    <property type="project" value="InterPro"/>
</dbReference>
<evidence type="ECO:0000313" key="7">
    <source>
        <dbReference type="EMBL" id="WYF46109.1"/>
    </source>
</evidence>
<dbReference type="EMBL" id="CP149782">
    <property type="protein sequence ID" value="WYF43390.1"/>
    <property type="molecule type" value="Genomic_DNA"/>
</dbReference>
<dbReference type="PANTHER" id="PTHR30298">
    <property type="entry name" value="H REPEAT-ASSOCIATED PREDICTED TRANSPOSASE"/>
    <property type="match status" value="1"/>
</dbReference>
<dbReference type="Pfam" id="PF01609">
    <property type="entry name" value="DDE_Tnp_1"/>
    <property type="match status" value="1"/>
</dbReference>
<dbReference type="EMBL" id="CP149783">
    <property type="protein sequence ID" value="WYF46109.1"/>
    <property type="molecule type" value="Genomic_DNA"/>
</dbReference>
<reference evidence="5" key="1">
    <citation type="submission" date="2024-03" db="EMBL/GenBank/DDBJ databases">
        <title>Deinococcus weizhi sp. nov., isolated from human skin.</title>
        <authorList>
            <person name="Wei Z."/>
            <person name="Tian F."/>
            <person name="Yang C."/>
            <person name="Xin L.T."/>
            <person name="Wen Z.J."/>
            <person name="Lan K.C."/>
            <person name="Yu L."/>
            <person name="Zhe W."/>
            <person name="Dan F.D."/>
            <person name="Jun W."/>
            <person name="Rui Z."/>
            <person name="Yong X.J."/>
            <person name="Ting Y."/>
            <person name="Wei X."/>
            <person name="Xu Z.G."/>
            <person name="Xin Z."/>
            <person name="Dong F.G."/>
            <person name="Ni X.M."/>
            <person name="Zheng M.G."/>
            <person name="Chun Y."/>
            <person name="Qian W.X."/>
        </authorList>
    </citation>
    <scope>NUCLEOTIDE SEQUENCE</scope>
    <source>
        <strain evidence="5">VB142</strain>
    </source>
</reference>
<dbReference type="EMBL" id="CP149782">
    <property type="protein sequence ID" value="WYF44942.1"/>
    <property type="molecule type" value="Genomic_DNA"/>
</dbReference>
<evidence type="ECO:0000259" key="1">
    <source>
        <dbReference type="Pfam" id="PF01609"/>
    </source>
</evidence>
<dbReference type="InterPro" id="IPR047647">
    <property type="entry name" value="ISAs1_transpos"/>
</dbReference>
<organism evidence="5">
    <name type="scientific">Deinococcus sp. VB142</name>
    <dbReference type="NCBI Taxonomy" id="3112952"/>
    <lineage>
        <taxon>Bacteria</taxon>
        <taxon>Thermotogati</taxon>
        <taxon>Deinococcota</taxon>
        <taxon>Deinococci</taxon>
        <taxon>Deinococcales</taxon>
        <taxon>Deinococcaceae</taxon>
        <taxon>Deinococcus</taxon>
    </lineage>
</organism>